<keyword evidence="1" id="KW-0812">Transmembrane</keyword>
<organism evidence="3 4">
    <name type="scientific">Aspergillus thermomutatus</name>
    <name type="common">Neosartorya pseudofischeri</name>
    <dbReference type="NCBI Taxonomy" id="41047"/>
    <lineage>
        <taxon>Eukaryota</taxon>
        <taxon>Fungi</taxon>
        <taxon>Dikarya</taxon>
        <taxon>Ascomycota</taxon>
        <taxon>Pezizomycotina</taxon>
        <taxon>Eurotiomycetes</taxon>
        <taxon>Eurotiomycetidae</taxon>
        <taxon>Eurotiales</taxon>
        <taxon>Aspergillaceae</taxon>
        <taxon>Aspergillus</taxon>
        <taxon>Aspergillus subgen. Fumigati</taxon>
    </lineage>
</organism>
<evidence type="ECO:0000313" key="4">
    <source>
        <dbReference type="Proteomes" id="UP000215305"/>
    </source>
</evidence>
<keyword evidence="1" id="KW-1133">Transmembrane helix</keyword>
<dbReference type="Pfam" id="PF24802">
    <property type="entry name" value="DUF7703"/>
    <property type="match status" value="1"/>
</dbReference>
<dbReference type="GeneID" id="38129749"/>
<feature type="transmembrane region" description="Helical" evidence="1">
    <location>
        <begin position="29"/>
        <end position="53"/>
    </location>
</feature>
<dbReference type="PANTHER" id="PTHR37013">
    <property type="entry name" value="INTEGRAL MEMBRANE PROTEIN (AFU_ORTHOLOGUE AFUA_1G05950)-RELATED"/>
    <property type="match status" value="1"/>
</dbReference>
<feature type="domain" description="DUF7703" evidence="2">
    <location>
        <begin position="21"/>
        <end position="265"/>
    </location>
</feature>
<evidence type="ECO:0000259" key="2">
    <source>
        <dbReference type="Pfam" id="PF24802"/>
    </source>
</evidence>
<dbReference type="VEuPathDB" id="FungiDB:CDV56_107775"/>
<proteinExistence type="predicted"/>
<dbReference type="InterPro" id="IPR056120">
    <property type="entry name" value="DUF7703"/>
</dbReference>
<dbReference type="AlphaFoldDB" id="A0A397HJV6"/>
<gene>
    <name evidence="3" type="ORF">CDV56_107775</name>
</gene>
<protein>
    <recommendedName>
        <fullName evidence="2">DUF7703 domain-containing protein</fullName>
    </recommendedName>
</protein>
<evidence type="ECO:0000313" key="3">
    <source>
        <dbReference type="EMBL" id="RHZ60710.1"/>
    </source>
</evidence>
<name>A0A397HJV6_ASPTH</name>
<dbReference type="PANTHER" id="PTHR37013:SF7">
    <property type="entry name" value="INTEGRAL MEMBRANE PROTEIN"/>
    <property type="match status" value="1"/>
</dbReference>
<dbReference type="RefSeq" id="XP_026616175.1">
    <property type="nucleotide sequence ID" value="XM_026761394.1"/>
</dbReference>
<accession>A0A397HJV6</accession>
<keyword evidence="4" id="KW-1185">Reference proteome</keyword>
<sequence>MPTFNTTSPELGLDRHISSPISSPIVEQYVYPTFIAVAWCNAIDLIVLCFNTFKRYSGPYFWSLLVASFCIIPFGLGYILKIYDITFTNYFLEIAILDLGWSGMVTGQSLVLWSRLNLVLDNPRALKALLCLIVVDGAVLHSSSTALEFAVNALPGSDGVATAFGVMERVQLVGFCLQELLLSGLYIYKAVPLLKMDSDPRSHSVLVQLIVINVVIMALDVSVVVVQYLGFFTFQVTFKALVYSIKLKLEYVILGRLVDVARIRTPGAARMRL</sequence>
<feature type="transmembrane region" description="Helical" evidence="1">
    <location>
        <begin position="209"/>
        <end position="231"/>
    </location>
</feature>
<dbReference type="Proteomes" id="UP000215305">
    <property type="component" value="Unassembled WGS sequence"/>
</dbReference>
<reference evidence="3" key="1">
    <citation type="submission" date="2018-08" db="EMBL/GenBank/DDBJ databases">
        <title>Draft genome sequence of azole-resistant Aspergillus thermomutatus (Neosartorya pseudofischeri) strain HMR AF 39, isolated from a human nasal aspirate.</title>
        <authorList>
            <person name="Parent-Michaud M."/>
            <person name="Dufresne P.J."/>
            <person name="Fournier E."/>
            <person name="Martineau C."/>
            <person name="Moreira S."/>
            <person name="Perkins V."/>
            <person name="De Repentigny L."/>
            <person name="Dufresne S.F."/>
        </authorList>
    </citation>
    <scope>NUCLEOTIDE SEQUENCE [LARGE SCALE GENOMIC DNA]</scope>
    <source>
        <strain evidence="3">HMR AF 39</strain>
    </source>
</reference>
<evidence type="ECO:0000256" key="1">
    <source>
        <dbReference type="SAM" id="Phobius"/>
    </source>
</evidence>
<dbReference type="OrthoDB" id="405906at2759"/>
<keyword evidence="1" id="KW-0472">Membrane</keyword>
<comment type="caution">
    <text evidence="3">The sequence shown here is derived from an EMBL/GenBank/DDBJ whole genome shotgun (WGS) entry which is preliminary data.</text>
</comment>
<feature type="transmembrane region" description="Helical" evidence="1">
    <location>
        <begin position="91"/>
        <end position="113"/>
    </location>
</feature>
<feature type="transmembrane region" description="Helical" evidence="1">
    <location>
        <begin position="60"/>
        <end position="79"/>
    </location>
</feature>
<feature type="transmembrane region" description="Helical" evidence="1">
    <location>
        <begin position="170"/>
        <end position="188"/>
    </location>
</feature>
<dbReference type="EMBL" id="NKHU02000050">
    <property type="protein sequence ID" value="RHZ60710.1"/>
    <property type="molecule type" value="Genomic_DNA"/>
</dbReference>